<feature type="transmembrane region" description="Helical" evidence="1">
    <location>
        <begin position="90"/>
        <end position="115"/>
    </location>
</feature>
<feature type="transmembrane region" description="Helical" evidence="1">
    <location>
        <begin position="202"/>
        <end position="223"/>
    </location>
</feature>
<dbReference type="EMBL" id="FNFD01000001">
    <property type="protein sequence ID" value="SDJ34143.1"/>
    <property type="molecule type" value="Genomic_DNA"/>
</dbReference>
<proteinExistence type="predicted"/>
<evidence type="ECO:0000259" key="2">
    <source>
        <dbReference type="Pfam" id="PF07670"/>
    </source>
</evidence>
<dbReference type="InterPro" id="IPR011642">
    <property type="entry name" value="Gate_dom"/>
</dbReference>
<feature type="transmembrane region" description="Helical" evidence="1">
    <location>
        <begin position="171"/>
        <end position="190"/>
    </location>
</feature>
<keyword evidence="1" id="KW-1133">Transmembrane helix</keyword>
<dbReference type="Pfam" id="PF07670">
    <property type="entry name" value="Gate"/>
    <property type="match status" value="1"/>
</dbReference>
<dbReference type="AlphaFoldDB" id="A0A1G8SY78"/>
<dbReference type="Proteomes" id="UP000198706">
    <property type="component" value="Unassembled WGS sequence"/>
</dbReference>
<sequence>MHDQPTTTLAASGGTRAVLRLLGFSLIGLIIFFVPFDIGGRNTILLDHAAGALIAHARPLVIGVALLLMAYGALAPWFDGSWRRTAVSRVFSVLKVIGLALGAVHLAGLAPAAIQAPDMLPFLFDKLVLNLALIVPLGSLALVFLIGFGLLELVGVLMQPVMRPLWRTPGKSAIDAVASFVGSYSVGLLITDRMYQQGHYSVREAAIIATGFSTVSAPFMVIVAKTLGLMAQWNLYFWSALLVTFAVTAVSARIYPLSRLPDQGRPDPQLEPGVGRLRSAWLAGVTQARQAPALHRALLETFADGLRMAAAILPSILAVGLLGLLAAKYTPLFDAIGVLLYPITWLFGLSEPMDVARAIASGLAEMFLPAMLLKDAGSLVKFVTAIVSVSSVLFLSASIPCVLATRIPLRLRDLLLVWLQRTLLSLLFSIPIAYLAQHLGWL</sequence>
<evidence type="ECO:0000313" key="4">
    <source>
        <dbReference type="Proteomes" id="UP000198706"/>
    </source>
</evidence>
<feature type="transmembrane region" description="Helical" evidence="1">
    <location>
        <begin position="127"/>
        <end position="151"/>
    </location>
</feature>
<feature type="transmembrane region" description="Helical" evidence="1">
    <location>
        <begin position="415"/>
        <end position="436"/>
    </location>
</feature>
<organism evidence="3 4">
    <name type="scientific">Pseudomonas indica</name>
    <dbReference type="NCBI Taxonomy" id="137658"/>
    <lineage>
        <taxon>Bacteria</taxon>
        <taxon>Pseudomonadati</taxon>
        <taxon>Pseudomonadota</taxon>
        <taxon>Gammaproteobacteria</taxon>
        <taxon>Pseudomonadales</taxon>
        <taxon>Pseudomonadaceae</taxon>
        <taxon>Pseudomonas</taxon>
    </lineage>
</organism>
<accession>A0A1G8SY78</accession>
<feature type="transmembrane region" description="Helical" evidence="1">
    <location>
        <begin position="306"/>
        <end position="326"/>
    </location>
</feature>
<feature type="domain" description="Nucleoside transporter/FeoB GTPase Gate" evidence="2">
    <location>
        <begin position="129"/>
        <end position="229"/>
    </location>
</feature>
<feature type="transmembrane region" description="Helical" evidence="1">
    <location>
        <begin position="332"/>
        <end position="348"/>
    </location>
</feature>
<evidence type="ECO:0000256" key="1">
    <source>
        <dbReference type="SAM" id="Phobius"/>
    </source>
</evidence>
<dbReference type="STRING" id="137658.SAMN05216186_101199"/>
<dbReference type="RefSeq" id="WP_084332995.1">
    <property type="nucleotide sequence ID" value="NZ_FNFD01000001.1"/>
</dbReference>
<feature type="transmembrane region" description="Helical" evidence="1">
    <location>
        <begin position="235"/>
        <end position="255"/>
    </location>
</feature>
<keyword evidence="4" id="KW-1185">Reference proteome</keyword>
<reference evidence="3 4" key="1">
    <citation type="submission" date="2016-10" db="EMBL/GenBank/DDBJ databases">
        <authorList>
            <person name="de Groot N.N."/>
        </authorList>
    </citation>
    <scope>NUCLEOTIDE SEQUENCE [LARGE SCALE GENOMIC DNA]</scope>
    <source>
        <strain evidence="3 4">JCM 21544</strain>
    </source>
</reference>
<feature type="transmembrane region" description="Helical" evidence="1">
    <location>
        <begin position="17"/>
        <end position="38"/>
    </location>
</feature>
<feature type="transmembrane region" description="Helical" evidence="1">
    <location>
        <begin position="59"/>
        <end position="78"/>
    </location>
</feature>
<name>A0A1G8SY78_9PSED</name>
<keyword evidence="1" id="KW-0472">Membrane</keyword>
<gene>
    <name evidence="3" type="ORF">SAMN05216186_101199</name>
</gene>
<protein>
    <submittedName>
        <fullName evidence="3">Nucleoside recognition GATE domain-containing membrane protein YjiH</fullName>
    </submittedName>
</protein>
<keyword evidence="1" id="KW-0812">Transmembrane</keyword>
<evidence type="ECO:0000313" key="3">
    <source>
        <dbReference type="EMBL" id="SDJ34143.1"/>
    </source>
</evidence>
<feature type="transmembrane region" description="Helical" evidence="1">
    <location>
        <begin position="379"/>
        <end position="403"/>
    </location>
</feature>